<dbReference type="AlphaFoldDB" id="A0A0P1AVK1"/>
<accession>A0A0P1AVK1</accession>
<evidence type="ECO:0000256" key="1">
    <source>
        <dbReference type="SAM" id="Coils"/>
    </source>
</evidence>
<name>A0A0P1AVK1_PLAHL</name>
<keyword evidence="3" id="KW-1185">Reference proteome</keyword>
<keyword evidence="1" id="KW-0175">Coiled coil</keyword>
<organism evidence="2 3">
    <name type="scientific">Plasmopara halstedii</name>
    <name type="common">Downy mildew of sunflower</name>
    <dbReference type="NCBI Taxonomy" id="4781"/>
    <lineage>
        <taxon>Eukaryota</taxon>
        <taxon>Sar</taxon>
        <taxon>Stramenopiles</taxon>
        <taxon>Oomycota</taxon>
        <taxon>Peronosporomycetes</taxon>
        <taxon>Peronosporales</taxon>
        <taxon>Peronosporaceae</taxon>
        <taxon>Plasmopara</taxon>
    </lineage>
</organism>
<dbReference type="EMBL" id="CCYD01001583">
    <property type="protein sequence ID" value="CEG45554.1"/>
    <property type="molecule type" value="Genomic_DNA"/>
</dbReference>
<sequence length="284" mass="31875">MNETGFELIDSNADGTLLEYLALVEDPRRFVNTIAVECQLWPPSSFSARKRKATEKSLKSIVIRVANMAISSSDLSDACAPAQSIVKASCIEAYSDLIDIEALEQSYHERENEGLCREIQALLCVNKSLEKEMQELRSECMEHESNKIKTLEHELEKVDEELTYLHSQCRSMRDMIRRANADQGIKKESAQLHVSRSFSFAFSQTMQQVKDIALPLQQHSSTVVHGLTKAASFVIPPTAKLSPHRVERTKSSRTILSLIKDTTDSTANLFFSTQHSGVPQKSEV</sequence>
<reference evidence="3" key="1">
    <citation type="submission" date="2014-09" db="EMBL/GenBank/DDBJ databases">
        <authorList>
            <person name="Sharma Rahul"/>
            <person name="Thines Marco"/>
        </authorList>
    </citation>
    <scope>NUCLEOTIDE SEQUENCE [LARGE SCALE GENOMIC DNA]</scope>
</reference>
<protein>
    <submittedName>
        <fullName evidence="2">Uncharacterized protein</fullName>
    </submittedName>
</protein>
<proteinExistence type="predicted"/>
<evidence type="ECO:0000313" key="2">
    <source>
        <dbReference type="EMBL" id="CEG45554.1"/>
    </source>
</evidence>
<evidence type="ECO:0000313" key="3">
    <source>
        <dbReference type="Proteomes" id="UP000054928"/>
    </source>
</evidence>
<dbReference type="Proteomes" id="UP000054928">
    <property type="component" value="Unassembled WGS sequence"/>
</dbReference>
<dbReference type="GeneID" id="36396898"/>
<feature type="coiled-coil region" evidence="1">
    <location>
        <begin position="112"/>
        <end position="168"/>
    </location>
</feature>
<dbReference type="RefSeq" id="XP_024581923.1">
    <property type="nucleotide sequence ID" value="XM_024716311.1"/>
</dbReference>
<dbReference type="OrthoDB" id="110255at2759"/>